<evidence type="ECO:0000313" key="1">
    <source>
        <dbReference type="EMBL" id="KAJ3649532.1"/>
    </source>
</evidence>
<proteinExistence type="predicted"/>
<dbReference type="AlphaFoldDB" id="A0AA38I5B8"/>
<evidence type="ECO:0000313" key="2">
    <source>
        <dbReference type="Proteomes" id="UP001168821"/>
    </source>
</evidence>
<dbReference type="EMBL" id="JALNTZ010000006">
    <property type="protein sequence ID" value="KAJ3649532.1"/>
    <property type="molecule type" value="Genomic_DNA"/>
</dbReference>
<dbReference type="PANTHER" id="PTHR35249">
    <property type="entry name" value="DYNEIN REGULATORY COMPLEX SUBUNIT 7"/>
    <property type="match status" value="1"/>
</dbReference>
<protein>
    <submittedName>
        <fullName evidence="1">Uncharacterized protein</fullName>
    </submittedName>
</protein>
<sequence length="132" mass="15794">MEDIVSDIDILPYLKQLEQENQEEELEDEEIRYHYIEILDAPRDLPPPVELTLKDLTHLAKELGLIKLCWPEIENVEFENRVNFPESYLTNSNKEKLLLLYTENFRKQFSYKYPNRKQLFLASNNECGMQVQ</sequence>
<keyword evidence="2" id="KW-1185">Reference proteome</keyword>
<dbReference type="GO" id="GO:0031514">
    <property type="term" value="C:motile cilium"/>
    <property type="evidence" value="ECO:0007669"/>
    <property type="project" value="TreeGrafter"/>
</dbReference>
<dbReference type="PANTHER" id="PTHR35249:SF2">
    <property type="entry name" value="DYNEIN REGULATORY COMPLEX SUBUNIT 7"/>
    <property type="match status" value="1"/>
</dbReference>
<dbReference type="Proteomes" id="UP001168821">
    <property type="component" value="Unassembled WGS sequence"/>
</dbReference>
<dbReference type="InterPro" id="IPR033551">
    <property type="entry name" value="DRC7/lobo"/>
</dbReference>
<comment type="caution">
    <text evidence="1">The sequence shown here is derived from an EMBL/GenBank/DDBJ whole genome shotgun (WGS) entry which is preliminary data.</text>
</comment>
<reference evidence="1" key="1">
    <citation type="journal article" date="2023" name="G3 (Bethesda)">
        <title>Whole genome assemblies of Zophobas morio and Tenebrio molitor.</title>
        <authorList>
            <person name="Kaur S."/>
            <person name="Stinson S.A."/>
            <person name="diCenzo G.C."/>
        </authorList>
    </citation>
    <scope>NUCLEOTIDE SEQUENCE</scope>
    <source>
        <strain evidence="1">QUZm001</strain>
    </source>
</reference>
<dbReference type="GO" id="GO:0030317">
    <property type="term" value="P:flagellated sperm motility"/>
    <property type="evidence" value="ECO:0007669"/>
    <property type="project" value="TreeGrafter"/>
</dbReference>
<name>A0AA38I5B8_9CUCU</name>
<accession>A0AA38I5B8</accession>
<organism evidence="1 2">
    <name type="scientific">Zophobas morio</name>
    <dbReference type="NCBI Taxonomy" id="2755281"/>
    <lineage>
        <taxon>Eukaryota</taxon>
        <taxon>Metazoa</taxon>
        <taxon>Ecdysozoa</taxon>
        <taxon>Arthropoda</taxon>
        <taxon>Hexapoda</taxon>
        <taxon>Insecta</taxon>
        <taxon>Pterygota</taxon>
        <taxon>Neoptera</taxon>
        <taxon>Endopterygota</taxon>
        <taxon>Coleoptera</taxon>
        <taxon>Polyphaga</taxon>
        <taxon>Cucujiformia</taxon>
        <taxon>Tenebrionidae</taxon>
        <taxon>Zophobas</taxon>
    </lineage>
</organism>
<gene>
    <name evidence="1" type="ORF">Zmor_021272</name>
</gene>